<dbReference type="InterPro" id="IPR017452">
    <property type="entry name" value="GPCR_Rhodpsn_7TM"/>
</dbReference>
<evidence type="ECO:0000259" key="10">
    <source>
        <dbReference type="PROSITE" id="PS50262"/>
    </source>
</evidence>
<keyword evidence="6 8" id="KW-0675">Receptor</keyword>
<gene>
    <name evidence="11" type="ORF">KP79_PYT16981</name>
</gene>
<feature type="transmembrane region" description="Helical" evidence="9">
    <location>
        <begin position="105"/>
        <end position="126"/>
    </location>
</feature>
<dbReference type="Pfam" id="PF00001">
    <property type="entry name" value="7tm_1"/>
    <property type="match status" value="1"/>
</dbReference>
<evidence type="ECO:0000256" key="4">
    <source>
        <dbReference type="ARBA" id="ARBA00023040"/>
    </source>
</evidence>
<dbReference type="AlphaFoldDB" id="A0A210QC38"/>
<proteinExistence type="inferred from homology"/>
<keyword evidence="7 8" id="KW-0807">Transducer</keyword>
<dbReference type="SUPFAM" id="SSF81321">
    <property type="entry name" value="Family A G protein-coupled receptor-like"/>
    <property type="match status" value="1"/>
</dbReference>
<protein>
    <submittedName>
        <fullName evidence="11">Growth hormone secretagogue receptor type 1</fullName>
    </submittedName>
</protein>
<dbReference type="InterPro" id="IPR000276">
    <property type="entry name" value="GPCR_Rhodpsn"/>
</dbReference>
<dbReference type="GO" id="GO:0004930">
    <property type="term" value="F:G protein-coupled receptor activity"/>
    <property type="evidence" value="ECO:0007669"/>
    <property type="project" value="UniProtKB-KW"/>
</dbReference>
<dbReference type="GO" id="GO:0005886">
    <property type="term" value="C:plasma membrane"/>
    <property type="evidence" value="ECO:0007669"/>
    <property type="project" value="TreeGrafter"/>
</dbReference>
<evidence type="ECO:0000256" key="6">
    <source>
        <dbReference type="ARBA" id="ARBA00023170"/>
    </source>
</evidence>
<evidence type="ECO:0000256" key="3">
    <source>
        <dbReference type="ARBA" id="ARBA00022989"/>
    </source>
</evidence>
<feature type="domain" description="G-protein coupled receptors family 1 profile" evidence="10">
    <location>
        <begin position="1"/>
        <end position="220"/>
    </location>
</feature>
<feature type="transmembrane region" description="Helical" evidence="9">
    <location>
        <begin position="195"/>
        <end position="212"/>
    </location>
</feature>
<feature type="transmembrane region" description="Helical" evidence="9">
    <location>
        <begin position="54"/>
        <end position="75"/>
    </location>
</feature>
<evidence type="ECO:0000313" key="12">
    <source>
        <dbReference type="Proteomes" id="UP000242188"/>
    </source>
</evidence>
<dbReference type="PRINTS" id="PR00237">
    <property type="entry name" value="GPCRRHODOPSN"/>
</dbReference>
<evidence type="ECO:0000256" key="8">
    <source>
        <dbReference type="RuleBase" id="RU000688"/>
    </source>
</evidence>
<evidence type="ECO:0000313" key="11">
    <source>
        <dbReference type="EMBL" id="OWF46295.1"/>
    </source>
</evidence>
<evidence type="ECO:0000256" key="1">
    <source>
        <dbReference type="ARBA" id="ARBA00004141"/>
    </source>
</evidence>
<keyword evidence="5 9" id="KW-0472">Membrane</keyword>
<evidence type="ECO:0000256" key="7">
    <source>
        <dbReference type="ARBA" id="ARBA00023224"/>
    </source>
</evidence>
<keyword evidence="4 8" id="KW-0297">G-protein coupled receptor</keyword>
<dbReference type="PROSITE" id="PS00237">
    <property type="entry name" value="G_PROTEIN_RECEP_F1_1"/>
    <property type="match status" value="1"/>
</dbReference>
<sequence length="225" mass="26032">MNTFCRFIIVGKVIPLLENAVANASILTILAITIERFNAICFPLKRTLKFNVRAVAKVMGVIWVVAYLTAMPFVLMTSIEDAIFYDGTPCQVCRTKVEEPWHYGYLLSMLSIFFIVPLFILVLMYAKIIRCLIYNSASILSRKNPSFIYNMRTRHQVVRMLVAIVVLFFLSMFPIRVMTLWIIYTPPSNVEALGMEGYFNLLAFVRAMFYLNSAEQYFNYIKFCL</sequence>
<keyword evidence="3 9" id="KW-1133">Transmembrane helix</keyword>
<evidence type="ECO:0000256" key="9">
    <source>
        <dbReference type="SAM" id="Phobius"/>
    </source>
</evidence>
<dbReference type="Gene3D" id="1.20.1070.10">
    <property type="entry name" value="Rhodopsin 7-helix transmembrane proteins"/>
    <property type="match status" value="1"/>
</dbReference>
<keyword evidence="2 8" id="KW-0812">Transmembrane</keyword>
<dbReference type="PANTHER" id="PTHR24243:SF233">
    <property type="entry name" value="THYROTROPIN-RELEASING HORMONE RECEPTOR"/>
    <property type="match status" value="1"/>
</dbReference>
<name>A0A210QC38_MIZYE</name>
<dbReference type="Proteomes" id="UP000242188">
    <property type="component" value="Unassembled WGS sequence"/>
</dbReference>
<reference evidence="11 12" key="1">
    <citation type="journal article" date="2017" name="Nat. Ecol. Evol.">
        <title>Scallop genome provides insights into evolution of bilaterian karyotype and development.</title>
        <authorList>
            <person name="Wang S."/>
            <person name="Zhang J."/>
            <person name="Jiao W."/>
            <person name="Li J."/>
            <person name="Xun X."/>
            <person name="Sun Y."/>
            <person name="Guo X."/>
            <person name="Huan P."/>
            <person name="Dong B."/>
            <person name="Zhang L."/>
            <person name="Hu X."/>
            <person name="Sun X."/>
            <person name="Wang J."/>
            <person name="Zhao C."/>
            <person name="Wang Y."/>
            <person name="Wang D."/>
            <person name="Huang X."/>
            <person name="Wang R."/>
            <person name="Lv J."/>
            <person name="Li Y."/>
            <person name="Zhang Z."/>
            <person name="Liu B."/>
            <person name="Lu W."/>
            <person name="Hui Y."/>
            <person name="Liang J."/>
            <person name="Zhou Z."/>
            <person name="Hou R."/>
            <person name="Li X."/>
            <person name="Liu Y."/>
            <person name="Li H."/>
            <person name="Ning X."/>
            <person name="Lin Y."/>
            <person name="Zhao L."/>
            <person name="Xing Q."/>
            <person name="Dou J."/>
            <person name="Li Y."/>
            <person name="Mao J."/>
            <person name="Guo H."/>
            <person name="Dou H."/>
            <person name="Li T."/>
            <person name="Mu C."/>
            <person name="Jiang W."/>
            <person name="Fu Q."/>
            <person name="Fu X."/>
            <person name="Miao Y."/>
            <person name="Liu J."/>
            <person name="Yu Q."/>
            <person name="Li R."/>
            <person name="Liao H."/>
            <person name="Li X."/>
            <person name="Kong Y."/>
            <person name="Jiang Z."/>
            <person name="Chourrout D."/>
            <person name="Li R."/>
            <person name="Bao Z."/>
        </authorList>
    </citation>
    <scope>NUCLEOTIDE SEQUENCE [LARGE SCALE GENOMIC DNA]</scope>
    <source>
        <strain evidence="11 12">PY_sf001</strain>
    </source>
</reference>
<organism evidence="11 12">
    <name type="scientific">Mizuhopecten yessoensis</name>
    <name type="common">Japanese scallop</name>
    <name type="synonym">Patinopecten yessoensis</name>
    <dbReference type="NCBI Taxonomy" id="6573"/>
    <lineage>
        <taxon>Eukaryota</taxon>
        <taxon>Metazoa</taxon>
        <taxon>Spiralia</taxon>
        <taxon>Lophotrochozoa</taxon>
        <taxon>Mollusca</taxon>
        <taxon>Bivalvia</taxon>
        <taxon>Autobranchia</taxon>
        <taxon>Pteriomorphia</taxon>
        <taxon>Pectinida</taxon>
        <taxon>Pectinoidea</taxon>
        <taxon>Pectinidae</taxon>
        <taxon>Mizuhopecten</taxon>
    </lineage>
</organism>
<comment type="caution">
    <text evidence="11">The sequence shown here is derived from an EMBL/GenBank/DDBJ whole genome shotgun (WGS) entry which is preliminary data.</text>
</comment>
<comment type="subcellular location">
    <subcellularLocation>
        <location evidence="1">Membrane</location>
        <topology evidence="1">Multi-pass membrane protein</topology>
    </subcellularLocation>
</comment>
<keyword evidence="12" id="KW-1185">Reference proteome</keyword>
<dbReference type="PROSITE" id="PS50262">
    <property type="entry name" value="G_PROTEIN_RECEP_F1_2"/>
    <property type="match status" value="1"/>
</dbReference>
<evidence type="ECO:0000256" key="5">
    <source>
        <dbReference type="ARBA" id="ARBA00023136"/>
    </source>
</evidence>
<evidence type="ECO:0000256" key="2">
    <source>
        <dbReference type="ARBA" id="ARBA00022692"/>
    </source>
</evidence>
<dbReference type="PANTHER" id="PTHR24243">
    <property type="entry name" value="G-PROTEIN COUPLED RECEPTOR"/>
    <property type="match status" value="1"/>
</dbReference>
<dbReference type="STRING" id="6573.A0A210QC38"/>
<dbReference type="OrthoDB" id="10036964at2759"/>
<accession>A0A210QC38</accession>
<comment type="similarity">
    <text evidence="8">Belongs to the G-protein coupled receptor 1 family.</text>
</comment>
<feature type="transmembrane region" description="Helical" evidence="9">
    <location>
        <begin position="160"/>
        <end position="183"/>
    </location>
</feature>
<dbReference type="EMBL" id="NEDP02004212">
    <property type="protein sequence ID" value="OWF46295.1"/>
    <property type="molecule type" value="Genomic_DNA"/>
</dbReference>